<gene>
    <name evidence="4" type="primary">LOC109463107</name>
</gene>
<dbReference type="KEGG" id="bbel:109463107"/>
<feature type="region of interest" description="Disordered" evidence="2">
    <location>
        <begin position="118"/>
        <end position="138"/>
    </location>
</feature>
<dbReference type="GeneID" id="109463107"/>
<dbReference type="Proteomes" id="UP000515135">
    <property type="component" value="Unplaced"/>
</dbReference>
<evidence type="ECO:0000313" key="4">
    <source>
        <dbReference type="RefSeq" id="XP_019615378.1"/>
    </source>
</evidence>
<dbReference type="OrthoDB" id="10305644at2759"/>
<dbReference type="AlphaFoldDB" id="A0A6P4XTH2"/>
<reference evidence="4" key="1">
    <citation type="submission" date="2025-08" db="UniProtKB">
        <authorList>
            <consortium name="RefSeq"/>
        </authorList>
    </citation>
    <scope>IDENTIFICATION</scope>
    <source>
        <tissue evidence="4">Gonad</tissue>
    </source>
</reference>
<organism evidence="3 4">
    <name type="scientific">Branchiostoma belcheri</name>
    <name type="common">Amphioxus</name>
    <dbReference type="NCBI Taxonomy" id="7741"/>
    <lineage>
        <taxon>Eukaryota</taxon>
        <taxon>Metazoa</taxon>
        <taxon>Chordata</taxon>
        <taxon>Cephalochordata</taxon>
        <taxon>Leptocardii</taxon>
        <taxon>Amphioxiformes</taxon>
        <taxon>Branchiostomatidae</taxon>
        <taxon>Branchiostoma</taxon>
    </lineage>
</organism>
<evidence type="ECO:0000256" key="2">
    <source>
        <dbReference type="SAM" id="MobiDB-lite"/>
    </source>
</evidence>
<feature type="coiled-coil region" evidence="1">
    <location>
        <begin position="207"/>
        <end position="234"/>
    </location>
</feature>
<sequence length="246" mass="28456">MDVGIGEQDDEDRGVLKRAGITESMLEQDPCTLKRTAPSDFTNELVIELRKFHGTVSLRMVDQLKYLVPSELLPDISDCKDSSLRSRAETVWKEYQKLNRHTKKDRKEVLADFQNTPFSLPRTRTQSEPVPSTSATQSKLKQAQKDLKYFKRRCAQAERKNEELEERCEWLTQQCYSTISELHTNVEQFKKIIAEKSSHESEVSKDLAEVNKRNAELTTKVDNLQVRLKALEKTGTVRNVNKKLKR</sequence>
<evidence type="ECO:0000256" key="1">
    <source>
        <dbReference type="SAM" id="Coils"/>
    </source>
</evidence>
<keyword evidence="1" id="KW-0175">Coiled coil</keyword>
<proteinExistence type="predicted"/>
<name>A0A6P4XTH2_BRABE</name>
<feature type="coiled-coil region" evidence="1">
    <location>
        <begin position="140"/>
        <end position="174"/>
    </location>
</feature>
<keyword evidence="3" id="KW-1185">Reference proteome</keyword>
<protein>
    <submittedName>
        <fullName evidence="4">Coiled-coil domain-containing protein 77-like</fullName>
    </submittedName>
</protein>
<dbReference type="Gene3D" id="1.20.1480.30">
    <property type="entry name" value="Designed four-helix bundle protein"/>
    <property type="match status" value="1"/>
</dbReference>
<evidence type="ECO:0000313" key="3">
    <source>
        <dbReference type="Proteomes" id="UP000515135"/>
    </source>
</evidence>
<accession>A0A6P4XTH2</accession>
<dbReference type="RefSeq" id="XP_019615378.1">
    <property type="nucleotide sequence ID" value="XM_019759819.1"/>
</dbReference>